<protein>
    <submittedName>
        <fullName evidence="1">Uncharacterized protein</fullName>
    </submittedName>
</protein>
<accession>A0ABW4ZQ40</accession>
<comment type="caution">
    <text evidence="1">The sequence shown here is derived from an EMBL/GenBank/DDBJ whole genome shotgun (WGS) entry which is preliminary data.</text>
</comment>
<sequence length="151" mass="17114">MKTFYASMFCVWFSAMLFNSCVKNDESPKAVSRIDTLTVKTSMKGWELYSWPEKNIWRFAFLTGTNRIKSLAEVTTEAGDMLLIRVTGIDSVKLVLNKIPPGESIMMIGEGWLHNTWKEQSYGALQLPPQSVVNEIKAYGDQKHITINSTN</sequence>
<dbReference type="RefSeq" id="WP_255904260.1">
    <property type="nucleotide sequence ID" value="NZ_JAFMZO010000004.1"/>
</dbReference>
<dbReference type="EMBL" id="JBHUHZ010000003">
    <property type="protein sequence ID" value="MFD2164254.1"/>
    <property type="molecule type" value="Genomic_DNA"/>
</dbReference>
<dbReference type="Proteomes" id="UP001597387">
    <property type="component" value="Unassembled WGS sequence"/>
</dbReference>
<organism evidence="1 2">
    <name type="scientific">Paradesertivirga mongoliensis</name>
    <dbReference type="NCBI Taxonomy" id="2100740"/>
    <lineage>
        <taxon>Bacteria</taxon>
        <taxon>Pseudomonadati</taxon>
        <taxon>Bacteroidota</taxon>
        <taxon>Sphingobacteriia</taxon>
        <taxon>Sphingobacteriales</taxon>
        <taxon>Sphingobacteriaceae</taxon>
        <taxon>Paradesertivirga</taxon>
    </lineage>
</organism>
<evidence type="ECO:0000313" key="1">
    <source>
        <dbReference type="EMBL" id="MFD2164254.1"/>
    </source>
</evidence>
<evidence type="ECO:0000313" key="2">
    <source>
        <dbReference type="Proteomes" id="UP001597387"/>
    </source>
</evidence>
<gene>
    <name evidence="1" type="ORF">ACFSJU_17730</name>
</gene>
<proteinExistence type="predicted"/>
<name>A0ABW4ZQ40_9SPHI</name>
<reference evidence="2" key="1">
    <citation type="journal article" date="2019" name="Int. J. Syst. Evol. Microbiol.">
        <title>The Global Catalogue of Microorganisms (GCM) 10K type strain sequencing project: providing services to taxonomists for standard genome sequencing and annotation.</title>
        <authorList>
            <consortium name="The Broad Institute Genomics Platform"/>
            <consortium name="The Broad Institute Genome Sequencing Center for Infectious Disease"/>
            <person name="Wu L."/>
            <person name="Ma J."/>
        </authorList>
    </citation>
    <scope>NUCLEOTIDE SEQUENCE [LARGE SCALE GENOMIC DNA]</scope>
    <source>
        <strain evidence="2">KCTC 42217</strain>
    </source>
</reference>
<keyword evidence="2" id="KW-1185">Reference proteome</keyword>